<dbReference type="PANTHER" id="PTHR37540">
    <property type="entry name" value="TRANSCRIPTION FACTOR (ACR-2), PUTATIVE-RELATED-RELATED"/>
    <property type="match status" value="1"/>
</dbReference>
<evidence type="ECO:0000256" key="1">
    <source>
        <dbReference type="SAM" id="SignalP"/>
    </source>
</evidence>
<proteinExistence type="predicted"/>
<dbReference type="Proteomes" id="UP001610334">
    <property type="component" value="Unassembled WGS sequence"/>
</dbReference>
<protein>
    <submittedName>
        <fullName evidence="2">Uncharacterized protein</fullName>
    </submittedName>
</protein>
<evidence type="ECO:0000313" key="3">
    <source>
        <dbReference type="Proteomes" id="UP001610334"/>
    </source>
</evidence>
<organism evidence="2 3">
    <name type="scientific">Aspergillus granulosus</name>
    <dbReference type="NCBI Taxonomy" id="176169"/>
    <lineage>
        <taxon>Eukaryota</taxon>
        <taxon>Fungi</taxon>
        <taxon>Dikarya</taxon>
        <taxon>Ascomycota</taxon>
        <taxon>Pezizomycotina</taxon>
        <taxon>Eurotiomycetes</taxon>
        <taxon>Eurotiomycetidae</taxon>
        <taxon>Eurotiales</taxon>
        <taxon>Aspergillaceae</taxon>
        <taxon>Aspergillus</taxon>
        <taxon>Aspergillus subgen. Nidulantes</taxon>
    </lineage>
</organism>
<feature type="signal peptide" evidence="1">
    <location>
        <begin position="1"/>
        <end position="24"/>
    </location>
</feature>
<dbReference type="Pfam" id="PF11951">
    <property type="entry name" value="Fungal_trans_2"/>
    <property type="match status" value="1"/>
</dbReference>
<dbReference type="PROSITE" id="PS51257">
    <property type="entry name" value="PROKAR_LIPOPROTEIN"/>
    <property type="match status" value="1"/>
</dbReference>
<keyword evidence="3" id="KW-1185">Reference proteome</keyword>
<reference evidence="2 3" key="1">
    <citation type="submission" date="2024-07" db="EMBL/GenBank/DDBJ databases">
        <title>Section-level genome sequencing and comparative genomics of Aspergillus sections Usti and Cavernicolus.</title>
        <authorList>
            <consortium name="Lawrence Berkeley National Laboratory"/>
            <person name="Nybo J.L."/>
            <person name="Vesth T.C."/>
            <person name="Theobald S."/>
            <person name="Frisvad J.C."/>
            <person name="Larsen T.O."/>
            <person name="Kjaerboelling I."/>
            <person name="Rothschild-Mancinelli K."/>
            <person name="Lyhne E.K."/>
            <person name="Kogle M.E."/>
            <person name="Barry K."/>
            <person name="Clum A."/>
            <person name="Na H."/>
            <person name="Ledsgaard L."/>
            <person name="Lin J."/>
            <person name="Lipzen A."/>
            <person name="Kuo A."/>
            <person name="Riley R."/>
            <person name="Mondo S."/>
            <person name="Labutti K."/>
            <person name="Haridas S."/>
            <person name="Pangalinan J."/>
            <person name="Salamov A.A."/>
            <person name="Simmons B.A."/>
            <person name="Magnuson J.K."/>
            <person name="Chen J."/>
            <person name="Drula E."/>
            <person name="Henrissat B."/>
            <person name="Wiebenga A."/>
            <person name="Lubbers R.J."/>
            <person name="Gomes A.C."/>
            <person name="Makela M.R."/>
            <person name="Stajich J."/>
            <person name="Grigoriev I.V."/>
            <person name="Mortensen U.H."/>
            <person name="De Vries R.P."/>
            <person name="Baker S.E."/>
            <person name="Andersen M.R."/>
        </authorList>
    </citation>
    <scope>NUCLEOTIDE SEQUENCE [LARGE SCALE GENOMIC DNA]</scope>
    <source>
        <strain evidence="2 3">CBS 588.65</strain>
    </source>
</reference>
<dbReference type="InterPro" id="IPR021858">
    <property type="entry name" value="Fun_TF"/>
</dbReference>
<keyword evidence="1" id="KW-0732">Signal</keyword>
<gene>
    <name evidence="2" type="ORF">BJX63DRAFT_432290</name>
</gene>
<name>A0ABR4HC65_9EURO</name>
<sequence length="381" mass="43125">MQIWWVRKALASPAILQACACTAAEHKALLEYNQGVSSDIIQKSIKDSIYLRIEAIKSLNDLLQDPVRSATQSTVLHVNVLMANEALGAHFEVLQAHKEGLKTLVSMMGGLIELEHPMLSTIYQGSLLLAALQNTKPIFPIIAKYRDAIVHEPQMFHNEDIKYDCVVPATLECLGARFTTASWNVEIHPTMKSLIETFRRLVRHFEIGTLFPSIVAPTDNDLFVIFQHELLTTHYASESPCNPNLDECLRHSLLIYLYIRVSHLQELPIMQNMVENFRHSLSGLSYLYTTAPDLLFWILFIGGMASQGYSSHPWFMSHIAIVAHDLELEDWEQVRTLLGGFFYTDQAGQTAAEDLWTEVLLLAGPYRYIAPKSRILAMEID</sequence>
<dbReference type="PANTHER" id="PTHR37540:SF5">
    <property type="entry name" value="TRANSCRIPTION FACTOR DOMAIN-CONTAINING PROTEIN"/>
    <property type="match status" value="1"/>
</dbReference>
<feature type="chain" id="PRO_5046224614" evidence="1">
    <location>
        <begin position="25"/>
        <end position="381"/>
    </location>
</feature>
<accession>A0ABR4HC65</accession>
<dbReference type="EMBL" id="JBFXLT010000043">
    <property type="protein sequence ID" value="KAL2813002.1"/>
    <property type="molecule type" value="Genomic_DNA"/>
</dbReference>
<evidence type="ECO:0000313" key="2">
    <source>
        <dbReference type="EMBL" id="KAL2813002.1"/>
    </source>
</evidence>
<comment type="caution">
    <text evidence="2">The sequence shown here is derived from an EMBL/GenBank/DDBJ whole genome shotgun (WGS) entry which is preliminary data.</text>
</comment>